<feature type="region of interest" description="Disordered" evidence="1">
    <location>
        <begin position="187"/>
        <end position="242"/>
    </location>
</feature>
<evidence type="ECO:0000256" key="1">
    <source>
        <dbReference type="SAM" id="MobiDB-lite"/>
    </source>
</evidence>
<organism evidence="2">
    <name type="scientific">Tetraselmis chuii</name>
    <dbReference type="NCBI Taxonomy" id="63592"/>
    <lineage>
        <taxon>Eukaryota</taxon>
        <taxon>Viridiplantae</taxon>
        <taxon>Chlorophyta</taxon>
        <taxon>core chlorophytes</taxon>
        <taxon>Chlorodendrophyceae</taxon>
        <taxon>Chlorodendrales</taxon>
        <taxon>Chlorodendraceae</taxon>
        <taxon>Tetraselmis</taxon>
    </lineage>
</organism>
<evidence type="ECO:0000313" key="2">
    <source>
        <dbReference type="EMBL" id="CAD9211617.1"/>
    </source>
</evidence>
<feature type="compositionally biased region" description="Basic and acidic residues" evidence="1">
    <location>
        <begin position="192"/>
        <end position="207"/>
    </location>
</feature>
<proteinExistence type="predicted"/>
<feature type="compositionally biased region" description="Polar residues" evidence="1">
    <location>
        <begin position="74"/>
        <end position="84"/>
    </location>
</feature>
<reference evidence="2" key="1">
    <citation type="submission" date="2021-01" db="EMBL/GenBank/DDBJ databases">
        <authorList>
            <person name="Corre E."/>
            <person name="Pelletier E."/>
            <person name="Niang G."/>
            <person name="Scheremetjew M."/>
            <person name="Finn R."/>
            <person name="Kale V."/>
            <person name="Holt S."/>
            <person name="Cochrane G."/>
            <person name="Meng A."/>
            <person name="Brown T."/>
            <person name="Cohen L."/>
        </authorList>
    </citation>
    <scope>NUCLEOTIDE SEQUENCE</scope>
    <source>
        <strain evidence="2">PLY429</strain>
    </source>
</reference>
<gene>
    <name evidence="2" type="ORF">TCHU04912_LOCUS13856</name>
</gene>
<dbReference type="EMBL" id="HBGG01026841">
    <property type="protein sequence ID" value="CAD9211617.1"/>
    <property type="molecule type" value="Transcribed_RNA"/>
</dbReference>
<accession>A0A7S1SXV8</accession>
<sequence>MVLDRLPAQRVAVPGGSMVTKNFAQVMGATNTGELVGGERRKMEKQLRLARVSAILLGSYDKYKEDNAKPPPSRESSYAGTSDGNPDEPEVDEQLLDCVAELAPGVPKDQLVAWALSVNKKMGFADSYRAQVSIDFILIQSVDMTADIIQRAWRAYVERRDHVDPGLMASMMDEGAFGWKDTDPTEFVPESVPRKGKDKAKPQEVKARRGSFVDKTFSATQRENETKATASRIRRKSETMDMATADSYVHQARAAMARLQKPSEGK</sequence>
<name>A0A7S1SXV8_9CHLO</name>
<protein>
    <submittedName>
        <fullName evidence="2">Uncharacterized protein</fullName>
    </submittedName>
</protein>
<dbReference type="AlphaFoldDB" id="A0A7S1SXV8"/>
<feature type="region of interest" description="Disordered" evidence="1">
    <location>
        <begin position="63"/>
        <end position="90"/>
    </location>
</feature>